<comment type="caution">
    <text evidence="3">The sequence shown here is derived from an EMBL/GenBank/DDBJ whole genome shotgun (WGS) entry which is preliminary data.</text>
</comment>
<evidence type="ECO:0000259" key="2">
    <source>
        <dbReference type="Pfam" id="PF13837"/>
    </source>
</evidence>
<dbReference type="EMBL" id="CAXIEN010000241">
    <property type="protein sequence ID" value="CAL1288992.1"/>
    <property type="molecule type" value="Genomic_DNA"/>
</dbReference>
<dbReference type="AlphaFoldDB" id="A0AAV2AZD3"/>
<sequence length="279" mass="32040">MEEVAFKLAQEKKVRKWTTNEIVILIESWKRNYKVKRQVSDKSNKSFYLAICKDLCQHGYKRSLKEIVVKTQWLLRSYRKEKKYVLKKGCMGNFPFFCNMIDIEKLESQTESINKLKKGCMGDFQYFCNTTDIEKLESQTESINTKSGVDCSLSSDESDEEIIAEENDPEAAQVTKDNLPSDGCNSDSASQSCFVDNHSEEPDEAVAEGTSILVNNSHLPNSDLPATTEDILLGFYKEFQKTNHQFKRNDAILLGLFKDQNEIFKTQACLMKKLMKQDI</sequence>
<feature type="compositionally biased region" description="Acidic residues" evidence="1">
    <location>
        <begin position="158"/>
        <end position="169"/>
    </location>
</feature>
<gene>
    <name evidence="3" type="ORF">LARSCL_LOCUS15669</name>
</gene>
<evidence type="ECO:0000313" key="3">
    <source>
        <dbReference type="EMBL" id="CAL1288992.1"/>
    </source>
</evidence>
<protein>
    <recommendedName>
        <fullName evidence="2">Myb/SANT-like DNA-binding domain-containing protein</fullName>
    </recommendedName>
</protein>
<keyword evidence="4" id="KW-1185">Reference proteome</keyword>
<proteinExistence type="predicted"/>
<feature type="domain" description="Myb/SANT-like DNA-binding" evidence="2">
    <location>
        <begin position="15"/>
        <end position="100"/>
    </location>
</feature>
<accession>A0AAV2AZD3</accession>
<organism evidence="3 4">
    <name type="scientific">Larinioides sclopetarius</name>
    <dbReference type="NCBI Taxonomy" id="280406"/>
    <lineage>
        <taxon>Eukaryota</taxon>
        <taxon>Metazoa</taxon>
        <taxon>Ecdysozoa</taxon>
        <taxon>Arthropoda</taxon>
        <taxon>Chelicerata</taxon>
        <taxon>Arachnida</taxon>
        <taxon>Araneae</taxon>
        <taxon>Araneomorphae</taxon>
        <taxon>Entelegynae</taxon>
        <taxon>Araneoidea</taxon>
        <taxon>Araneidae</taxon>
        <taxon>Larinioides</taxon>
    </lineage>
</organism>
<dbReference type="Gene3D" id="1.10.10.60">
    <property type="entry name" value="Homeodomain-like"/>
    <property type="match status" value="1"/>
</dbReference>
<dbReference type="Pfam" id="PF13837">
    <property type="entry name" value="Myb_DNA-bind_4"/>
    <property type="match status" value="1"/>
</dbReference>
<evidence type="ECO:0000313" key="4">
    <source>
        <dbReference type="Proteomes" id="UP001497382"/>
    </source>
</evidence>
<name>A0AAV2AZD3_9ARAC</name>
<reference evidence="3 4" key="1">
    <citation type="submission" date="2024-04" db="EMBL/GenBank/DDBJ databases">
        <authorList>
            <person name="Rising A."/>
            <person name="Reimegard J."/>
            <person name="Sonavane S."/>
            <person name="Akerstrom W."/>
            <person name="Nylinder S."/>
            <person name="Hedman E."/>
            <person name="Kallberg Y."/>
        </authorList>
    </citation>
    <scope>NUCLEOTIDE SEQUENCE [LARGE SCALE GENOMIC DNA]</scope>
</reference>
<feature type="region of interest" description="Disordered" evidence="1">
    <location>
        <begin position="158"/>
        <end position="186"/>
    </location>
</feature>
<feature type="compositionally biased region" description="Polar residues" evidence="1">
    <location>
        <begin position="175"/>
        <end position="186"/>
    </location>
</feature>
<evidence type="ECO:0000256" key="1">
    <source>
        <dbReference type="SAM" id="MobiDB-lite"/>
    </source>
</evidence>
<dbReference type="Proteomes" id="UP001497382">
    <property type="component" value="Unassembled WGS sequence"/>
</dbReference>
<dbReference type="InterPro" id="IPR044822">
    <property type="entry name" value="Myb_DNA-bind_4"/>
</dbReference>